<dbReference type="Gene3D" id="2.60.120.260">
    <property type="entry name" value="Galactose-binding domain-like"/>
    <property type="match status" value="1"/>
</dbReference>
<evidence type="ECO:0000313" key="2">
    <source>
        <dbReference type="EMBL" id="MBD1372578.1"/>
    </source>
</evidence>
<dbReference type="RefSeq" id="WP_191142022.1">
    <property type="nucleotide sequence ID" value="NZ_JACXAH010000011.1"/>
</dbReference>
<keyword evidence="3" id="KW-1185">Reference proteome</keyword>
<reference evidence="2" key="1">
    <citation type="submission" date="2020-09" db="EMBL/GenBank/DDBJ databases">
        <title>A novel bacterium of genus Hazenella, isolated from South China Sea.</title>
        <authorList>
            <person name="Huang H."/>
            <person name="Mo K."/>
            <person name="Hu Y."/>
        </authorList>
    </citation>
    <scope>NUCLEOTIDE SEQUENCE</scope>
    <source>
        <strain evidence="2">IB182357</strain>
    </source>
</reference>
<dbReference type="EMBL" id="JACXAH010000011">
    <property type="protein sequence ID" value="MBD1372578.1"/>
    <property type="molecule type" value="Genomic_DNA"/>
</dbReference>
<dbReference type="Proteomes" id="UP000661691">
    <property type="component" value="Unassembled WGS sequence"/>
</dbReference>
<evidence type="ECO:0000313" key="3">
    <source>
        <dbReference type="Proteomes" id="UP000661691"/>
    </source>
</evidence>
<dbReference type="InterPro" id="IPR012334">
    <property type="entry name" value="Pectin_lyas_fold"/>
</dbReference>
<comment type="caution">
    <text evidence="2">The sequence shown here is derived from an EMBL/GenBank/DDBJ whole genome shotgun (WGS) entry which is preliminary data.</text>
</comment>
<proteinExistence type="predicted"/>
<organism evidence="2 3">
    <name type="scientific">Polycladospora coralii</name>
    <dbReference type="NCBI Taxonomy" id="2771432"/>
    <lineage>
        <taxon>Bacteria</taxon>
        <taxon>Bacillati</taxon>
        <taxon>Bacillota</taxon>
        <taxon>Bacilli</taxon>
        <taxon>Bacillales</taxon>
        <taxon>Thermoactinomycetaceae</taxon>
        <taxon>Polycladospora</taxon>
    </lineage>
</organism>
<dbReference type="Gene3D" id="2.160.20.10">
    <property type="entry name" value="Single-stranded right-handed beta-helix, Pectin lyase-like"/>
    <property type="match status" value="1"/>
</dbReference>
<dbReference type="AlphaFoldDB" id="A0A926NA22"/>
<name>A0A926NA22_9BACL</name>
<evidence type="ECO:0000256" key="1">
    <source>
        <dbReference type="SAM" id="MobiDB-lite"/>
    </source>
</evidence>
<feature type="region of interest" description="Disordered" evidence="1">
    <location>
        <begin position="792"/>
        <end position="826"/>
    </location>
</feature>
<sequence length="985" mass="109922">MPVAKVRIGGKWVPLGVTREDIDHRFEDLIDALNNADEYIDGAFRDGILSVIEAKKIASLFEQLDLAKATHDVKYDELMTNVKLPVANKNGLLVQKNRLEERYVVFSKKVKDVITAQKINGEEVAEVDATFESYKKELNLLVSLMERAELVLSGGVVSHAFETAQSFVDRMVGPMKSELDQLYSYTMRAIEDGIVYQAELNQIQNQLANVFAIKENLAVKFQVIKNKPERAASPEINLDTAKEAYDQSYTAWLDTFQALLVNNSDGAISTTEHEMIQSHFEATLSQLQIFTSALELAVYEVERQKIGENNTAQLLNNSRFLGFNEHATSGSRLRWWAYVADGWAPIPAEEIAYEGFPILRLQSSDSNAHHIYAHYHAVKPNQTFTFSFYTFLKEDTDIQQLELGLYTYEDKSSLTEIPNHHMVVAIDRTAAKNDWIRVVVTGTIPPEVEQDVPIQYIRAGIRFKGSGEMWISKPMLQQSHYVTAYQDALFNHPWTYEDTDEIDGSYIRAQTLSFDQAYGGKISLGGPAYGDAELWLYKEQDADGDNEPDVIAQISKTGSGFESLTVGTLKTDTAVSRYPQHPRFIYVDPNNGDDENDGTELSQYKTIQRAIDSLPKYLDNHVEIVVNRNSGLFQELEIHINGFSGSGNLTLQFVGFATKLEGQIFVQNCSAGVWISSLFMVFPSVNTGEEYPALISASNSTITLFNCQLYGRDLAYYGLLARDGSRARIRACGFYDMFRAVQLTYATMGSMWDMTGDPVYWASVAGSLFMCNGTRPTGILFENEGGMVMWQKSSNGSRPEPGGTVGTKDPTYGISKPDPNNPPSPPSPILITKTFTTSSANCWSYKYSSWRNDGVAKQGVYRHYGNNRGCWFFGGAVKAVVQGKVIRSIKIEMQRHSKGGEYTSYADVLIRAHNYTSRPSGEPSVSSEYVTGKFKAGDKRIVDITALKGYFQNGSDGIAVYTGSGAASNYAIFEKSIKLTIVYEK</sequence>
<dbReference type="SUPFAM" id="SSF51126">
    <property type="entry name" value="Pectin lyase-like"/>
    <property type="match status" value="1"/>
</dbReference>
<dbReference type="InterPro" id="IPR011050">
    <property type="entry name" value="Pectin_lyase_fold/virulence"/>
</dbReference>
<accession>A0A926NA22</accession>
<protein>
    <submittedName>
        <fullName evidence="2">Uncharacterized protein</fullName>
    </submittedName>
</protein>
<gene>
    <name evidence="2" type="ORF">IC620_09450</name>
</gene>